<keyword evidence="1" id="KW-0862">Zinc</keyword>
<dbReference type="Pfam" id="PF03732">
    <property type="entry name" value="Retrotrans_gag"/>
    <property type="match status" value="1"/>
</dbReference>
<protein>
    <recommendedName>
        <fullName evidence="3">CCHC-type domain-containing protein</fullName>
    </recommendedName>
</protein>
<dbReference type="InterPro" id="IPR001878">
    <property type="entry name" value="Znf_CCHC"/>
</dbReference>
<keyword evidence="1" id="KW-0863">Zinc-finger</keyword>
<dbReference type="PANTHER" id="PTHR35046:SF18">
    <property type="entry name" value="RNA-DIRECTED DNA POLYMERASE"/>
    <property type="match status" value="1"/>
</dbReference>
<gene>
    <name evidence="4" type="ORF">JRO89_XS13G0117100</name>
</gene>
<name>A0ABQ8H7W7_9ROSI</name>
<dbReference type="SUPFAM" id="SSF57756">
    <property type="entry name" value="Retrovirus zinc finger-like domains"/>
    <property type="match status" value="1"/>
</dbReference>
<dbReference type="Proteomes" id="UP000827721">
    <property type="component" value="Unassembled WGS sequence"/>
</dbReference>
<keyword evidence="1" id="KW-0479">Metal-binding</keyword>
<proteinExistence type="predicted"/>
<dbReference type="SMART" id="SM00343">
    <property type="entry name" value="ZnF_C2HC"/>
    <property type="match status" value="1"/>
</dbReference>
<dbReference type="EMBL" id="JAFEMO010000013">
    <property type="protein sequence ID" value="KAH7549994.1"/>
    <property type="molecule type" value="Genomic_DNA"/>
</dbReference>
<dbReference type="InterPro" id="IPR036875">
    <property type="entry name" value="Znf_CCHC_sf"/>
</dbReference>
<dbReference type="Pfam" id="PF00098">
    <property type="entry name" value="zf-CCHC"/>
    <property type="match status" value="1"/>
</dbReference>
<evidence type="ECO:0000259" key="3">
    <source>
        <dbReference type="PROSITE" id="PS50158"/>
    </source>
</evidence>
<evidence type="ECO:0000256" key="2">
    <source>
        <dbReference type="SAM" id="MobiDB-lite"/>
    </source>
</evidence>
<evidence type="ECO:0000313" key="5">
    <source>
        <dbReference type="Proteomes" id="UP000827721"/>
    </source>
</evidence>
<sequence length="279" mass="32007">MPPRKQAQTRDVAMEDMHLWEIVTQFIEKLDDLSRRMDIMGTRITHSNTPSTDDEELRASFLPHNYLRLLYQKLQNLRQGSRFVDDYRTEFHWLIARNNLAETEEQMVARYIGGLGVQFQDMLNLFDPYSITEAHQRALQLEKQLSRRTGVAFGSTHNNGRSLSNAPPQARNVSNLNPSGPINNATGNNQGHRNPIVNSGIRCFTCGETGHRMTECKKGGKYGKWLFIENEDQMCDMEDEEQDVDNDAHSAEELVERDSGTMLVVRRAYFAPKKDTNGR</sequence>
<feature type="compositionally biased region" description="Polar residues" evidence="2">
    <location>
        <begin position="155"/>
        <end position="192"/>
    </location>
</feature>
<comment type="caution">
    <text evidence="4">The sequence shown here is derived from an EMBL/GenBank/DDBJ whole genome shotgun (WGS) entry which is preliminary data.</text>
</comment>
<evidence type="ECO:0000313" key="4">
    <source>
        <dbReference type="EMBL" id="KAH7549994.1"/>
    </source>
</evidence>
<accession>A0ABQ8H7W7</accession>
<reference evidence="4 5" key="1">
    <citation type="submission" date="2021-02" db="EMBL/GenBank/DDBJ databases">
        <title>Plant Genome Project.</title>
        <authorList>
            <person name="Zhang R.-G."/>
        </authorList>
    </citation>
    <scope>NUCLEOTIDE SEQUENCE [LARGE SCALE GENOMIC DNA]</scope>
    <source>
        <tissue evidence="4">Leaves</tissue>
    </source>
</reference>
<keyword evidence="5" id="KW-1185">Reference proteome</keyword>
<feature type="domain" description="CCHC-type" evidence="3">
    <location>
        <begin position="202"/>
        <end position="218"/>
    </location>
</feature>
<evidence type="ECO:0000256" key="1">
    <source>
        <dbReference type="PROSITE-ProRule" id="PRU00047"/>
    </source>
</evidence>
<dbReference type="InterPro" id="IPR005162">
    <property type="entry name" value="Retrotrans_gag_dom"/>
</dbReference>
<organism evidence="4 5">
    <name type="scientific">Xanthoceras sorbifolium</name>
    <dbReference type="NCBI Taxonomy" id="99658"/>
    <lineage>
        <taxon>Eukaryota</taxon>
        <taxon>Viridiplantae</taxon>
        <taxon>Streptophyta</taxon>
        <taxon>Embryophyta</taxon>
        <taxon>Tracheophyta</taxon>
        <taxon>Spermatophyta</taxon>
        <taxon>Magnoliopsida</taxon>
        <taxon>eudicotyledons</taxon>
        <taxon>Gunneridae</taxon>
        <taxon>Pentapetalae</taxon>
        <taxon>rosids</taxon>
        <taxon>malvids</taxon>
        <taxon>Sapindales</taxon>
        <taxon>Sapindaceae</taxon>
        <taxon>Xanthoceroideae</taxon>
        <taxon>Xanthoceras</taxon>
    </lineage>
</organism>
<dbReference type="PROSITE" id="PS50158">
    <property type="entry name" value="ZF_CCHC"/>
    <property type="match status" value="1"/>
</dbReference>
<feature type="region of interest" description="Disordered" evidence="2">
    <location>
        <begin position="152"/>
        <end position="194"/>
    </location>
</feature>
<dbReference type="PANTHER" id="PTHR35046">
    <property type="entry name" value="ZINC KNUCKLE (CCHC-TYPE) FAMILY PROTEIN"/>
    <property type="match status" value="1"/>
</dbReference>